<comment type="caution">
    <text evidence="1">The sequence shown here is derived from an EMBL/GenBank/DDBJ whole genome shotgun (WGS) entry which is preliminary data.</text>
</comment>
<protein>
    <recommendedName>
        <fullName evidence="3">Histidine kinase</fullName>
    </recommendedName>
</protein>
<dbReference type="EMBL" id="BAAAZA010000082">
    <property type="protein sequence ID" value="GAA3909203.1"/>
    <property type="molecule type" value="Genomic_DNA"/>
</dbReference>
<evidence type="ECO:0008006" key="3">
    <source>
        <dbReference type="Google" id="ProtNLM"/>
    </source>
</evidence>
<gene>
    <name evidence="1" type="ORF">GCM10022207_93420</name>
</gene>
<evidence type="ECO:0000313" key="2">
    <source>
        <dbReference type="Proteomes" id="UP001501563"/>
    </source>
</evidence>
<dbReference type="RefSeq" id="WP_345554726.1">
    <property type="nucleotide sequence ID" value="NZ_BAAAZA010000082.1"/>
</dbReference>
<reference evidence="2" key="1">
    <citation type="journal article" date="2019" name="Int. J. Syst. Evol. Microbiol.">
        <title>The Global Catalogue of Microorganisms (GCM) 10K type strain sequencing project: providing services to taxonomists for standard genome sequencing and annotation.</title>
        <authorList>
            <consortium name="The Broad Institute Genomics Platform"/>
            <consortium name="The Broad Institute Genome Sequencing Center for Infectious Disease"/>
            <person name="Wu L."/>
            <person name="Ma J."/>
        </authorList>
    </citation>
    <scope>NUCLEOTIDE SEQUENCE [LARGE SCALE GENOMIC DNA]</scope>
    <source>
        <strain evidence="2">JCM 16578</strain>
    </source>
</reference>
<accession>A0ABP7M0P7</accession>
<name>A0ABP7M0P7_9ACTN</name>
<evidence type="ECO:0000313" key="1">
    <source>
        <dbReference type="EMBL" id="GAA3909203.1"/>
    </source>
</evidence>
<sequence length="67" mass="6836">MALAYLVCVAGSLAALAVALWRRPARSTRPPTAPAPTPAALPTTAEREVRAILTAAAQLAARLDTAA</sequence>
<organism evidence="1 2">
    <name type="scientific">Streptomyces lannensis</name>
    <dbReference type="NCBI Taxonomy" id="766498"/>
    <lineage>
        <taxon>Bacteria</taxon>
        <taxon>Bacillati</taxon>
        <taxon>Actinomycetota</taxon>
        <taxon>Actinomycetes</taxon>
        <taxon>Kitasatosporales</taxon>
        <taxon>Streptomycetaceae</taxon>
        <taxon>Streptomyces</taxon>
    </lineage>
</organism>
<keyword evidence="2" id="KW-1185">Reference proteome</keyword>
<proteinExistence type="predicted"/>
<dbReference type="Proteomes" id="UP001501563">
    <property type="component" value="Unassembled WGS sequence"/>
</dbReference>